<evidence type="ECO:0000313" key="1">
    <source>
        <dbReference type="EMBL" id="HIW10712.1"/>
    </source>
</evidence>
<sequence>MGAHFLWFGGVWGRKDCFPGADGSTITQVTGADPNAETISIYDADGNTELTEDGTGYRKINITTSGVINGTTSMIYSVKNPLTFIYNTTTPYDWYATLAINQDNTLWGDGSIKSTYDPCPKGWRVPTDASKTYGDFSTVTMTLSGSGTNVANGRKYIHMGWFPAAGYRNFNSGVFGVVGSIGCCRSASISGTDARHLRFDMSDVNPGYTNYRAWALSVRCVQE</sequence>
<protein>
    <submittedName>
        <fullName evidence="1">Fibrobacter succinogenes major paralogous domain-containing protein</fullName>
    </submittedName>
</protein>
<reference evidence="1" key="1">
    <citation type="journal article" date="2021" name="PeerJ">
        <title>Extensive microbial diversity within the chicken gut microbiome revealed by metagenomics and culture.</title>
        <authorList>
            <person name="Gilroy R."/>
            <person name="Ravi A."/>
            <person name="Getino M."/>
            <person name="Pursley I."/>
            <person name="Horton D.L."/>
            <person name="Alikhan N.F."/>
            <person name="Baker D."/>
            <person name="Gharbi K."/>
            <person name="Hall N."/>
            <person name="Watson M."/>
            <person name="Adriaenssens E.M."/>
            <person name="Foster-Nyarko E."/>
            <person name="Jarju S."/>
            <person name="Secka A."/>
            <person name="Antonio M."/>
            <person name="Oren A."/>
            <person name="Chaudhuri R.R."/>
            <person name="La Ragione R."/>
            <person name="Hildebrand F."/>
            <person name="Pallen M.J."/>
        </authorList>
    </citation>
    <scope>NUCLEOTIDE SEQUENCE</scope>
    <source>
        <strain evidence="1">ChiBcec15-1070</strain>
    </source>
</reference>
<gene>
    <name evidence="1" type="ORF">H9888_04325</name>
</gene>
<name>A0A9D1TY49_9BACT</name>
<dbReference type="EMBL" id="DXHL01000021">
    <property type="protein sequence ID" value="HIW10712.1"/>
    <property type="molecule type" value="Genomic_DNA"/>
</dbReference>
<dbReference type="Proteomes" id="UP000823926">
    <property type="component" value="Unassembled WGS sequence"/>
</dbReference>
<dbReference type="AlphaFoldDB" id="A0A9D1TY49"/>
<organism evidence="1 2">
    <name type="scientific">Candidatus Rikenella faecigallinarum</name>
    <dbReference type="NCBI Taxonomy" id="2838745"/>
    <lineage>
        <taxon>Bacteria</taxon>
        <taxon>Pseudomonadati</taxon>
        <taxon>Bacteroidota</taxon>
        <taxon>Bacteroidia</taxon>
        <taxon>Bacteroidales</taxon>
        <taxon>Rikenellaceae</taxon>
        <taxon>Rikenella</taxon>
    </lineage>
</organism>
<comment type="caution">
    <text evidence="1">The sequence shown here is derived from an EMBL/GenBank/DDBJ whole genome shotgun (WGS) entry which is preliminary data.</text>
</comment>
<proteinExistence type="predicted"/>
<accession>A0A9D1TY49</accession>
<evidence type="ECO:0000313" key="2">
    <source>
        <dbReference type="Proteomes" id="UP000823926"/>
    </source>
</evidence>
<reference evidence="1" key="2">
    <citation type="submission" date="2021-04" db="EMBL/GenBank/DDBJ databases">
        <authorList>
            <person name="Gilroy R."/>
        </authorList>
    </citation>
    <scope>NUCLEOTIDE SEQUENCE</scope>
    <source>
        <strain evidence="1">ChiBcec15-1070</strain>
    </source>
</reference>